<dbReference type="AlphaFoldDB" id="A0A1Y6CBQ3"/>
<evidence type="ECO:0000313" key="16">
    <source>
        <dbReference type="Proteomes" id="UP000192907"/>
    </source>
</evidence>
<dbReference type="Gene3D" id="3.30.360.10">
    <property type="entry name" value="Dihydrodipicolinate Reductase, domain 2"/>
    <property type="match status" value="1"/>
</dbReference>
<sequence length="355" mass="38665">MKKKVAVVGATGIAGQQFLTALENHPWFEVVALAGSPRSAGKTYEDALKTPSGQINWWQNEAIPKKYKQMVVELATELDPKKVDIVFTAVESDAARELEPLYAKHRPTISTASAFRMEDDVPLLIPGVNTNHVSLIKKQQANRDWQGFVIPIPNCTTYGLACSLAPLHKAFGVKGVVMTSMQATSGAGRNGGVLSLDMLDNLVPYIPKEEEKVEIETQKILGTLEEDQVKDAAFGVSCTCTRVPVTDGHTETVFVATDKPAPASEVEKAFREYQTGLEGLPSAPKDFYLVHDDPFHPQPRIDRDKDGGMSTHIGRIRDDKVLSGTKYVLLSHNTKAGAAKGAILIAEYLCHTGVI</sequence>
<dbReference type="Proteomes" id="UP000192907">
    <property type="component" value="Unassembled WGS sequence"/>
</dbReference>
<evidence type="ECO:0000313" key="15">
    <source>
        <dbReference type="EMBL" id="SMF55706.1"/>
    </source>
</evidence>
<keyword evidence="10" id="KW-0560">Oxidoreductase</keyword>
<dbReference type="InterPro" id="IPR000319">
    <property type="entry name" value="Asp-semialdehyde_DH_CS"/>
</dbReference>
<reference evidence="16" key="1">
    <citation type="submission" date="2017-04" db="EMBL/GenBank/DDBJ databases">
        <authorList>
            <person name="Varghese N."/>
            <person name="Submissions S."/>
        </authorList>
    </citation>
    <scope>NUCLEOTIDE SEQUENCE [LARGE SCALE GENOMIC DNA]</scope>
    <source>
        <strain evidence="16">RKEM611</strain>
    </source>
</reference>
<keyword evidence="6" id="KW-0028">Amino-acid biosynthesis</keyword>
<dbReference type="OrthoDB" id="5289640at2"/>
<dbReference type="UniPathway" id="UPA00051">
    <property type="reaction ID" value="UER00464"/>
</dbReference>
<dbReference type="InterPro" id="IPR051823">
    <property type="entry name" value="ASADH-related"/>
</dbReference>
<evidence type="ECO:0000256" key="13">
    <source>
        <dbReference type="PIRSR" id="PIRSR000148-1"/>
    </source>
</evidence>
<evidence type="ECO:0000256" key="9">
    <source>
        <dbReference type="ARBA" id="ARBA00022915"/>
    </source>
</evidence>
<keyword evidence="9" id="KW-0220">Diaminopimelate biosynthesis</keyword>
<keyword evidence="16" id="KW-1185">Reference proteome</keyword>
<comment type="function">
    <text evidence="1">Catalyzes the NADPH-dependent formation of L-aspartate-semialdehyde (L-ASA) by the reductive dephosphorylation of L-aspartyl-4-phosphate.</text>
</comment>
<evidence type="ECO:0000256" key="1">
    <source>
        <dbReference type="ARBA" id="ARBA00002492"/>
    </source>
</evidence>
<dbReference type="GO" id="GO:0009089">
    <property type="term" value="P:lysine biosynthetic process via diaminopimelate"/>
    <property type="evidence" value="ECO:0007669"/>
    <property type="project" value="UniProtKB-UniPathway"/>
</dbReference>
<evidence type="ECO:0000259" key="14">
    <source>
        <dbReference type="SMART" id="SM00859"/>
    </source>
</evidence>
<comment type="similarity">
    <text evidence="4">Belongs to the aspartate-semialdehyde dehydrogenase family.</text>
</comment>
<evidence type="ECO:0000256" key="10">
    <source>
        <dbReference type="ARBA" id="ARBA00023002"/>
    </source>
</evidence>
<proteinExistence type="inferred from homology"/>
<keyword evidence="8" id="KW-0521">NADP</keyword>
<dbReference type="GO" id="GO:0004073">
    <property type="term" value="F:aspartate-semialdehyde dehydrogenase activity"/>
    <property type="evidence" value="ECO:0007669"/>
    <property type="project" value="UniProtKB-EC"/>
</dbReference>
<evidence type="ECO:0000256" key="5">
    <source>
        <dbReference type="ARBA" id="ARBA00013120"/>
    </source>
</evidence>
<name>A0A1Y6CBQ3_9BACT</name>
<dbReference type="PIRSF" id="PIRSF000148">
    <property type="entry name" value="ASA_dh"/>
    <property type="match status" value="1"/>
</dbReference>
<dbReference type="PROSITE" id="PS01103">
    <property type="entry name" value="ASD"/>
    <property type="match status" value="1"/>
</dbReference>
<evidence type="ECO:0000256" key="2">
    <source>
        <dbReference type="ARBA" id="ARBA00005021"/>
    </source>
</evidence>
<dbReference type="EMBL" id="FWZT01000017">
    <property type="protein sequence ID" value="SMF55706.1"/>
    <property type="molecule type" value="Genomic_DNA"/>
</dbReference>
<dbReference type="InterPro" id="IPR012280">
    <property type="entry name" value="Semialdhyde_DH_dimer_dom"/>
</dbReference>
<dbReference type="GO" id="GO:0009088">
    <property type="term" value="P:threonine biosynthetic process"/>
    <property type="evidence" value="ECO:0007669"/>
    <property type="project" value="UniProtKB-UniPathway"/>
</dbReference>
<dbReference type="GO" id="GO:0046983">
    <property type="term" value="F:protein dimerization activity"/>
    <property type="evidence" value="ECO:0007669"/>
    <property type="project" value="InterPro"/>
</dbReference>
<comment type="pathway">
    <text evidence="3">Amino-acid biosynthesis; L-threonine biosynthesis; L-threonine from L-aspartate: step 2/5.</text>
</comment>
<dbReference type="UniPathway" id="UPA00034">
    <property type="reaction ID" value="UER00016"/>
</dbReference>
<dbReference type="GO" id="GO:0050661">
    <property type="term" value="F:NADP binding"/>
    <property type="evidence" value="ECO:0007669"/>
    <property type="project" value="InterPro"/>
</dbReference>
<dbReference type="PANTHER" id="PTHR46718:SF1">
    <property type="entry name" value="ASPARTATE-SEMIALDEHYDE DEHYDROGENASE"/>
    <property type="match status" value="1"/>
</dbReference>
<evidence type="ECO:0000256" key="11">
    <source>
        <dbReference type="ARBA" id="ARBA00023154"/>
    </source>
</evidence>
<dbReference type="NCBIfam" id="NF006416">
    <property type="entry name" value="PRK08664.1"/>
    <property type="match status" value="1"/>
</dbReference>
<dbReference type="GO" id="GO:0009086">
    <property type="term" value="P:methionine biosynthetic process"/>
    <property type="evidence" value="ECO:0007669"/>
    <property type="project" value="UniProtKB-KW"/>
</dbReference>
<feature type="active site" description="Acyl-thioester intermediate" evidence="13">
    <location>
        <position position="155"/>
    </location>
</feature>
<dbReference type="InterPro" id="IPR000534">
    <property type="entry name" value="Semialdehyde_DH_NAD-bd"/>
</dbReference>
<evidence type="ECO:0000256" key="4">
    <source>
        <dbReference type="ARBA" id="ARBA00010584"/>
    </source>
</evidence>
<dbReference type="Pfam" id="PF01118">
    <property type="entry name" value="Semialdhyde_dh"/>
    <property type="match status" value="1"/>
</dbReference>
<evidence type="ECO:0000256" key="8">
    <source>
        <dbReference type="ARBA" id="ARBA00022857"/>
    </source>
</evidence>
<dbReference type="CDD" id="cd18130">
    <property type="entry name" value="ASADH_C_arch_fung_like"/>
    <property type="match status" value="1"/>
</dbReference>
<dbReference type="Pfam" id="PF02774">
    <property type="entry name" value="Semialdhyde_dhC"/>
    <property type="match status" value="1"/>
</dbReference>
<dbReference type="InterPro" id="IPR036291">
    <property type="entry name" value="NAD(P)-bd_dom_sf"/>
</dbReference>
<keyword evidence="7" id="KW-0791">Threonine biosynthesis</keyword>
<dbReference type="SMART" id="SM00859">
    <property type="entry name" value="Semialdhyde_dh"/>
    <property type="match status" value="1"/>
</dbReference>
<keyword evidence="11" id="KW-0457">Lysine biosynthesis</keyword>
<evidence type="ECO:0000256" key="12">
    <source>
        <dbReference type="ARBA" id="ARBA00023167"/>
    </source>
</evidence>
<dbReference type="SUPFAM" id="SSF51735">
    <property type="entry name" value="NAD(P)-binding Rossmann-fold domains"/>
    <property type="match status" value="1"/>
</dbReference>
<feature type="domain" description="Semialdehyde dehydrogenase NAD-binding" evidence="14">
    <location>
        <begin position="4"/>
        <end position="136"/>
    </location>
</feature>
<evidence type="ECO:0000256" key="6">
    <source>
        <dbReference type="ARBA" id="ARBA00022605"/>
    </source>
</evidence>
<evidence type="ECO:0000256" key="3">
    <source>
        <dbReference type="ARBA" id="ARBA00005097"/>
    </source>
</evidence>
<dbReference type="GO" id="GO:0051287">
    <property type="term" value="F:NAD binding"/>
    <property type="evidence" value="ECO:0007669"/>
    <property type="project" value="InterPro"/>
</dbReference>
<evidence type="ECO:0000256" key="7">
    <source>
        <dbReference type="ARBA" id="ARBA00022697"/>
    </source>
</evidence>
<dbReference type="PANTHER" id="PTHR46718">
    <property type="entry name" value="ASPARTATE-SEMIALDEHYDE DEHYDROGENASE"/>
    <property type="match status" value="1"/>
</dbReference>
<dbReference type="EC" id="1.2.1.11" evidence="5"/>
<dbReference type="GO" id="GO:0019877">
    <property type="term" value="P:diaminopimelate biosynthetic process"/>
    <property type="evidence" value="ECO:0007669"/>
    <property type="project" value="UniProtKB-KW"/>
</dbReference>
<keyword evidence="12" id="KW-0486">Methionine biosynthesis</keyword>
<dbReference type="STRING" id="1513793.SAMN06296036_117158"/>
<dbReference type="CDD" id="cd02315">
    <property type="entry name" value="ScASADH_like_N"/>
    <property type="match status" value="1"/>
</dbReference>
<dbReference type="UniPathway" id="UPA00050">
    <property type="reaction ID" value="UER00463"/>
</dbReference>
<protein>
    <recommendedName>
        <fullName evidence="5">aspartate-semialdehyde dehydrogenase</fullName>
        <ecNumber evidence="5">1.2.1.11</ecNumber>
    </recommendedName>
</protein>
<dbReference type="RefSeq" id="WP_132321916.1">
    <property type="nucleotide sequence ID" value="NZ_FWZT01000017.1"/>
</dbReference>
<gene>
    <name evidence="15" type="ORF">SAMN06296036_117158</name>
</gene>
<comment type="pathway">
    <text evidence="2">Amino-acid biosynthesis; L-methionine biosynthesis via de novo pathway; L-homoserine from L-aspartate: step 2/3.</text>
</comment>
<feature type="active site" description="Proton acceptor" evidence="13">
    <location>
        <position position="249"/>
    </location>
</feature>
<dbReference type="NCBIfam" id="TIGR00978">
    <property type="entry name" value="asd_EA"/>
    <property type="match status" value="1"/>
</dbReference>
<accession>A0A1Y6CBQ3</accession>
<dbReference type="InterPro" id="IPR005676">
    <property type="entry name" value="Asp_semi-ald_DH_pep-lack"/>
</dbReference>
<dbReference type="Gene3D" id="3.40.50.720">
    <property type="entry name" value="NAD(P)-binding Rossmann-like Domain"/>
    <property type="match status" value="1"/>
</dbReference>
<organism evidence="15 16">
    <name type="scientific">Pseudobacteriovorax antillogorgiicola</name>
    <dbReference type="NCBI Taxonomy" id="1513793"/>
    <lineage>
        <taxon>Bacteria</taxon>
        <taxon>Pseudomonadati</taxon>
        <taxon>Bdellovibrionota</taxon>
        <taxon>Oligoflexia</taxon>
        <taxon>Oligoflexales</taxon>
        <taxon>Pseudobacteriovoracaceae</taxon>
        <taxon>Pseudobacteriovorax</taxon>
    </lineage>
</organism>
<dbReference type="SUPFAM" id="SSF55347">
    <property type="entry name" value="Glyceraldehyde-3-phosphate dehydrogenase-like, C-terminal domain"/>
    <property type="match status" value="1"/>
</dbReference>